<accession>A0A836C0Y1</accession>
<feature type="region of interest" description="Disordered" evidence="1">
    <location>
        <begin position="367"/>
        <end position="417"/>
    </location>
</feature>
<comment type="caution">
    <text evidence="3">The sequence shown here is derived from an EMBL/GenBank/DDBJ whole genome shotgun (WGS) entry which is preliminary data.</text>
</comment>
<reference evidence="3" key="1">
    <citation type="journal article" date="2020" name="bioRxiv">
        <title>Comparative genomics of Chlamydomonas.</title>
        <authorList>
            <person name="Craig R.J."/>
            <person name="Hasan A.R."/>
            <person name="Ness R.W."/>
            <person name="Keightley P.D."/>
        </authorList>
    </citation>
    <scope>NUCLEOTIDE SEQUENCE</scope>
    <source>
        <strain evidence="3">CCAP 11/70</strain>
    </source>
</reference>
<feature type="compositionally biased region" description="Pro residues" evidence="1">
    <location>
        <begin position="125"/>
        <end position="142"/>
    </location>
</feature>
<proteinExistence type="predicted"/>
<dbReference type="OrthoDB" id="537551at2759"/>
<gene>
    <name evidence="3" type="ORF">HYH03_005780</name>
</gene>
<evidence type="ECO:0000313" key="4">
    <source>
        <dbReference type="Proteomes" id="UP000612055"/>
    </source>
</evidence>
<feature type="compositionally biased region" description="Pro residues" evidence="1">
    <location>
        <begin position="396"/>
        <end position="417"/>
    </location>
</feature>
<evidence type="ECO:0000313" key="3">
    <source>
        <dbReference type="EMBL" id="KAG2496180.1"/>
    </source>
</evidence>
<keyword evidence="2" id="KW-0472">Membrane</keyword>
<feature type="region of interest" description="Disordered" evidence="1">
    <location>
        <begin position="102"/>
        <end position="145"/>
    </location>
</feature>
<dbReference type="PANTHER" id="PTHR24216">
    <property type="entry name" value="PAXILLIN-RELATED"/>
    <property type="match status" value="1"/>
</dbReference>
<sequence length="2815" mass="290318">MLRMIVNTLRVSGGALAKERSGPLPDYLKVYTVPKDVQCDEDVIIEPIIRNLNVGDKDMEMRITEQMIELYEFFRKLYEQDQDEIRTLQAYAAQKDMEVRMLQRAGRPSSAHEEASPSTRSPSKSPSPPPQPQSQATPPQPAPQHWARSRPVLSLIVPPFINPAGPVYKWFANVHHAYKRRQTLWLGLFFLLLLLLAVGLLAGLLATREDKPAPVPPYGPGSPSVTGMWATGMTFSVNMSEGTTAFYALVPLVARVISNIKPTAADVRALLQGPGTSPLANMTVACGERTAVQTQQFTFAVQSSLAGSAAGSGGGGLEDVLAPLCSVEGALPGSCGVCPVVKPASSYILMVAFSGTDDLFELPVTTSQASTAGASSPPPSPSPPSQPITANSSSPAPLPPPGPSAPPSGPPSLPPNAPNFTLAPAAAAISQNSLAITLAVSSRATVRYVVMHSVLYAQIAGVFMSFGSADPYPGQVLSLPSASHPNTVGVNGIVAAGVVNATEAGVPYTISVDGRAAAGDPSCNCTGTACACVVPAPCQAGICDMGTSALTAGAAYKVFVSASTPDGSYVYGPVSAGEVTLPSDTTAPALAPSASLTPTSIAANGFALTGLALDSSGLAYMLVTLPTDQQQGVIAGSSTTFVEQPLAPRRRLAGSWAAEGAAAGRLGHGASRGLRRLQQAPQSPPTGWSGALVVSDPAPAAAVFTPSCPRSITCDTAQVVAAYLDSSVERLTEVRCVVLATTRDGPSTQVVAGLANDTAYVVRVVTQDAARNQRVYKSVMRTVDSRPPSILGVATRTGFRTFNLSVTLSEPGAVTGFLYTPTGGSNLSLVVPPTWPPTPQGAPVQQVTAATTTFAPAVPTSYLLTFDDPTLEPHSNYTVALVARDLPGNVQTAVRLVVVSTEDNIPPSWLAATVQAGAYNASLSVQLDEPATVHFFLMPGGAACPTAAQLFSALDSPSSTPAFTAITHGNLTTSDSATGGADLVGLFDSTNYTLCLVASDMSQQRNRQTTVRPVSFMTLDRTPPTLDVALQLSADSGNFTCDKTSFLCSLNLNVTLSEPGSAKLTVQNVPRLFAFNASSLYTLNITAPGPGVIRAGTLDFTAAGSQQLELSSLSPGRAYVLSIVASDSVGNLQPDMFEAWLNAPDIVPPFFRAASVFSTNDDSLTVNVTLNERCIVMCLVLPSGSPTPAVATVLANGTQQTYAPPNASMPITWDMLGLSPGLLYDVHMVATDAVGNQQAAVTSVLRVRTTDSTPPSLLNLTTTAFSPGNRFTISVNASKPGTLYFVGVRAGAPLPTRNQLLLPSALYAWANFSGSLAVPDPFVPTNVTLCVADGTDFQLWAVMEDLEGLVAERIPNYSTVIRATQLLLNSSTGSPNASTCSPEARMRALVLETSLAAGSLGWPLGSLTPVAGTGDNTSWVREFALVGGAGGAVGSDATVLASMEGVPLGSLTVTPWRPLPASISVVVQTPTLYLEPASAGSPLSIPGAPANAGRQLRFAFQLFDAARRTAISAAGIRISPSILSTLATSSDGRLALPDCNLTASTGSALLPGGAGVCSAEVSSTAFPAAGASATATLQVDVYNGTRLLASAAPLTLNLFSAPAVAASSALPPADGTALLVALPTRQLRAGEIFRATVAAAVSSRALTGFSVQLSFNTSRVEYLRSVASGLWSDLAAVALPSSSPGAMGLWASSLVRTDVDASYSSRTVPLMDAYFRLRPNLTAPDGTELTVLDVGSAALYPYEASPQARFQDIRAPTGGGSGGARVQLVTPKPLAVFAYMANHELFNTALLDGQNLTAPISALRVWDWAASGVHNDTLESPPASDCDCSPVRPSPGAFALEGCRVVLTGAQGMPVKQAAINMTCSGGAAAAQALQAQASVTVWLPGVFRVRTSDPDAILSSLLPINVPPPAGGCQDSYQSAQLSLLVTWINGGSAGAADVLSDVDVTPLLASWATDQPQALRLANATVTGLAPHPNATVSALGAGGTLLASTVLAVSATPVCIEGVDAVALSGVTVAPDNAIFVASSPGRFRVRFTPQQSLRWERATARVGVFAALGDGSFMPVARSATTAAVPLDPGMDGSAAGVPFRLQPLAGLASLNLQVNTTLGFPAVCGAFLRTSWAVCSGSGLGPLATGTGLVRVALPTPTAIPAVVLSSQSIASPGNGAAQPPIGIPTRVWVRVLVAFSDGQMRDMTSDPRIDVVISSGGDMCSLMRNSSTNEPYIEAVGSAALAGLGGACEVQARTIFADLTHITQTNRTTVVTFSGLQVFVASGAPALPPVTNSSVLTGQAAPEVPLRLFKCDFTHYSPASVWVMGKLSTCGSGCQLSDLNDPANLGLSLSDLTAVSLATNPANASLSNLLKPVAPGSSRLTVSFGSAVTTSFNVSVEDTFQRGWPRVVAILDTGFTVQANMTSAAFKVSYLVLRSTAPAPTPAQIESAGVALSTGTGGLGAFMLTDVVTGLRPATSYSVYLAVRYQSTLLGTVVGVTGVLTPDHVAPTLVTVGAMSNLTADNQRFLLRLPVGLSEAGTVAFALYRNESCLRNSDQVPVATVLAAAALPGAFCGCSDTTLCQPVAWGNVSLSDESRLNDTLTLGGLLPPNPYEALRDTAADDLTCNRVALPSPVSATHLLYVVAQDDLPTYRDWNVTCVPPAFSPGSECAAVAAAPCTAAPPASGASGPNVQALPYTQAPLSDVLPLQGAASRPVLSSFDVPRGDDVAFVFTNITTSRSTASGKTVAFDFRVNKVSAVQYRLQQFDGTPVSTGIVPVYDPSVPYRITISRTCGGLLLQQSAYSLWYWVTDVYGGTTSPSAAVAKFV</sequence>
<feature type="transmembrane region" description="Helical" evidence="2">
    <location>
        <begin position="184"/>
        <end position="206"/>
    </location>
</feature>
<dbReference type="EMBL" id="JAEHOE010000020">
    <property type="protein sequence ID" value="KAG2496180.1"/>
    <property type="molecule type" value="Genomic_DNA"/>
</dbReference>
<organism evidence="3 4">
    <name type="scientific">Edaphochlamys debaryana</name>
    <dbReference type="NCBI Taxonomy" id="47281"/>
    <lineage>
        <taxon>Eukaryota</taxon>
        <taxon>Viridiplantae</taxon>
        <taxon>Chlorophyta</taxon>
        <taxon>core chlorophytes</taxon>
        <taxon>Chlorophyceae</taxon>
        <taxon>CS clade</taxon>
        <taxon>Chlamydomonadales</taxon>
        <taxon>Chlamydomonadales incertae sedis</taxon>
        <taxon>Edaphochlamys</taxon>
    </lineage>
</organism>
<keyword evidence="2" id="KW-1133">Transmembrane helix</keyword>
<dbReference type="Proteomes" id="UP000612055">
    <property type="component" value="Unassembled WGS sequence"/>
</dbReference>
<feature type="compositionally biased region" description="Pro residues" evidence="1">
    <location>
        <begin position="376"/>
        <end position="386"/>
    </location>
</feature>
<keyword evidence="4" id="KW-1185">Reference proteome</keyword>
<evidence type="ECO:0000256" key="1">
    <source>
        <dbReference type="SAM" id="MobiDB-lite"/>
    </source>
</evidence>
<evidence type="ECO:0000256" key="2">
    <source>
        <dbReference type="SAM" id="Phobius"/>
    </source>
</evidence>
<keyword evidence="2" id="KW-0812">Transmembrane</keyword>
<protein>
    <submittedName>
        <fullName evidence="3">Uncharacterized protein</fullName>
    </submittedName>
</protein>
<name>A0A836C0Y1_9CHLO</name>
<dbReference type="PANTHER" id="PTHR24216:SF65">
    <property type="entry name" value="PAXILLIN-LIKE PROTEIN 1"/>
    <property type="match status" value="1"/>
</dbReference>